<gene>
    <name evidence="3" type="ORF">C7957_11765</name>
</gene>
<protein>
    <submittedName>
        <fullName evidence="3">Transposase-like protein DUF772</fullName>
    </submittedName>
</protein>
<dbReference type="Pfam" id="PF05598">
    <property type="entry name" value="DUF772"/>
    <property type="match status" value="1"/>
</dbReference>
<proteinExistence type="predicted"/>
<reference evidence="3 4" key="1">
    <citation type="submission" date="2019-03" db="EMBL/GenBank/DDBJ databases">
        <title>Subsurface microbial communities from deep shales in Ohio and West Virginia, USA.</title>
        <authorList>
            <person name="Wrighton K."/>
        </authorList>
    </citation>
    <scope>NUCLEOTIDE SEQUENCE [LARGE SCALE GENOMIC DNA]</scope>
    <source>
        <strain evidence="3 4">MSL 7</strain>
    </source>
</reference>
<dbReference type="InterPro" id="IPR008490">
    <property type="entry name" value="Transposase_InsH_N"/>
</dbReference>
<dbReference type="RefSeq" id="WP_133530722.1">
    <property type="nucleotide sequence ID" value="NZ_SNXX01000017.1"/>
</dbReference>
<evidence type="ECO:0000259" key="2">
    <source>
        <dbReference type="Pfam" id="PF13751"/>
    </source>
</evidence>
<dbReference type="Pfam" id="PF13751">
    <property type="entry name" value="DDE_Tnp_1_6"/>
    <property type="match status" value="1"/>
</dbReference>
<dbReference type="GeneID" id="57014097"/>
<name>A0A4R6RXQ8_9FIRM</name>
<feature type="domain" description="Transposase InsH N-terminal" evidence="1">
    <location>
        <begin position="42"/>
        <end position="118"/>
    </location>
</feature>
<organism evidence="3 4">
    <name type="scientific">Halanaerobium saccharolyticum</name>
    <dbReference type="NCBI Taxonomy" id="43595"/>
    <lineage>
        <taxon>Bacteria</taxon>
        <taxon>Bacillati</taxon>
        <taxon>Bacillota</taxon>
        <taxon>Clostridia</taxon>
        <taxon>Halanaerobiales</taxon>
        <taxon>Halanaerobiaceae</taxon>
        <taxon>Halanaerobium</taxon>
    </lineage>
</organism>
<dbReference type="EMBL" id="SNXX01000017">
    <property type="protein sequence ID" value="TDP91327.1"/>
    <property type="molecule type" value="Genomic_DNA"/>
</dbReference>
<accession>A0A4R6RXQ8</accession>
<comment type="caution">
    <text evidence="3">The sequence shown here is derived from an EMBL/GenBank/DDBJ whole genome shotgun (WGS) entry which is preliminary data.</text>
</comment>
<feature type="domain" description="Transposase DDE" evidence="2">
    <location>
        <begin position="436"/>
        <end position="554"/>
    </location>
</feature>
<dbReference type="Proteomes" id="UP000295176">
    <property type="component" value="Unassembled WGS sequence"/>
</dbReference>
<evidence type="ECO:0000313" key="3">
    <source>
        <dbReference type="EMBL" id="TDP91327.1"/>
    </source>
</evidence>
<sequence length="563" mass="65011">MFLSNSFQQISFFDKVHNMPKYLQNMLYNSWAHIFQEIIFPEINENRFEVLYSDKPSRPNSPVNVIIGALCLKEIFQLTDEQLLGSIFFDDRFQYALRLTSEERPPVSFNTFTNFRNRVYAYYNLTDIDLIQQEVESLSRLIAEHLNIDGQKVRMDSFMVSSSCKNLSRIELVYTVNYQFIKMLAQLSTDLIPEKCKSYLEKGHKNETIYRTKDSESETKLEFLLKQAGELYNSGLEAGKKVTETEEFKTLKRMLGEQTKDDDNFNIVEPKESKNIESDSLQNPSDPDATYRFKYGSNIGYAANVVEIFDENGSIITNYDLKPNIYSDKHFSSDIIEILSDIYDDATTNDSEEKIDNTLENHDKIEQVNSSTQEENTALIQIFIDGAYYSFDLAKKALSLGIILIPGELTGRKPAEDKMSYASFKIDEQEKVITECANEKEPVKSEFNEDTNTYTAKFDKEDCHGCPHKESCRVKEQVKYNSIRFSEQQYATAKLREEMETKEYIKLTSQRAGVEGIPSVFRRVYNVDNMPVRGLVRSKIWFGIKIMASNVKKLFKSVKLAGI</sequence>
<dbReference type="InterPro" id="IPR025668">
    <property type="entry name" value="Tnp_DDE_dom"/>
</dbReference>
<dbReference type="AlphaFoldDB" id="A0A4R6RXQ8"/>
<evidence type="ECO:0000259" key="1">
    <source>
        <dbReference type="Pfam" id="PF05598"/>
    </source>
</evidence>
<evidence type="ECO:0000313" key="4">
    <source>
        <dbReference type="Proteomes" id="UP000295176"/>
    </source>
</evidence>